<proteinExistence type="predicted"/>
<dbReference type="Proteomes" id="UP000005402">
    <property type="component" value="Unassembled WGS sequence"/>
</dbReference>
<accession>A0ABN0ED04</accession>
<comment type="caution">
    <text evidence="1">The sequence shown here is derived from an EMBL/GenBank/DDBJ whole genome shotgun (WGS) entry which is preliminary data.</text>
</comment>
<sequence>MTLKIGDVVFYKTHPYTANDQEIKIAMYADYTTPIMVVNKKGEGEKFNTKTGRKAGEFVECIYYNSRDGKYVSKRMNAEELIKCGDSYVRKEESRSFLKELGSECTTIEEVRKNIEEKYIYKQVVLKSVDLELFKHKINRTKENGDLVETNHLEFLPPVMTVIGCKFIDEKDKFCSHTGGPAIELKCKWYNSQSKTFSEESFRIENLYLIDLKIEGITNDLLSEYKEQIESNSFNLIELKKPLVLEGTDGLSVKYSLLQIESIVYKHYFYEALVYSLLKNSKESILINKKIKEIKDGVLWGTSYPDYAYKGYLSGITSYPIRENEYYQISYNDKMDRFTKRVIKIKDIFFVIENEKKEALFENLGWLNDDISAADNEVKEFIDSSNLFFINSFGNSNVTISKDKGEVGISVSSKLIKDKNIVILLETNCLLKNGAIRHFRLDGISEIRAINNGVDLFENGVIPENEV</sequence>
<evidence type="ECO:0000313" key="1">
    <source>
        <dbReference type="EMBL" id="EHO11160.1"/>
    </source>
</evidence>
<dbReference type="RefSeq" id="WP_006257554.1">
    <property type="nucleotide sequence ID" value="NZ_KE161015.1"/>
</dbReference>
<protein>
    <submittedName>
        <fullName evidence="1">Uncharacterized protein</fullName>
    </submittedName>
</protein>
<organism evidence="1 2">
    <name type="scientific">Myroides odoratimimus CCUG 10230</name>
    <dbReference type="NCBI Taxonomy" id="883150"/>
    <lineage>
        <taxon>Bacteria</taxon>
        <taxon>Pseudomonadati</taxon>
        <taxon>Bacteroidota</taxon>
        <taxon>Flavobacteriia</taxon>
        <taxon>Flavobacteriales</taxon>
        <taxon>Flavobacteriaceae</taxon>
        <taxon>Myroides</taxon>
    </lineage>
</organism>
<dbReference type="EMBL" id="AGEC02000003">
    <property type="protein sequence ID" value="EHO11160.1"/>
    <property type="molecule type" value="Genomic_DNA"/>
</dbReference>
<keyword evidence="2" id="KW-1185">Reference proteome</keyword>
<evidence type="ECO:0000313" key="2">
    <source>
        <dbReference type="Proteomes" id="UP000005402"/>
    </source>
</evidence>
<name>A0ABN0ED04_9FLAO</name>
<gene>
    <name evidence="1" type="ORF">HMPREF9712_00817</name>
</gene>
<reference evidence="1" key="1">
    <citation type="submission" date="2012-07" db="EMBL/GenBank/DDBJ databases">
        <title>The Genome Sequence of Myroides odoratimimus CCUG 10230.</title>
        <authorList>
            <consortium name="The Broad Institute Genome Sequencing Platform"/>
            <person name="Earl A."/>
            <person name="Ward D."/>
            <person name="Feldgarden M."/>
            <person name="Gevers D."/>
            <person name="Huys G."/>
            <person name="Walker B."/>
            <person name="Young S.K."/>
            <person name="Zeng Q."/>
            <person name="Gargeya S."/>
            <person name="Fitzgerald M."/>
            <person name="Haas B."/>
            <person name="Abouelleil A."/>
            <person name="Alvarado L."/>
            <person name="Arachchi H.M."/>
            <person name="Berlin A.M."/>
            <person name="Chapman S.B."/>
            <person name="Goldberg J."/>
            <person name="Griggs A."/>
            <person name="Gujja S."/>
            <person name="Hansen M."/>
            <person name="Howarth C."/>
            <person name="Imamovic A."/>
            <person name="Larimer J."/>
            <person name="McCowen C."/>
            <person name="Montmayeur A."/>
            <person name="Murphy C."/>
            <person name="Neiman D."/>
            <person name="Pearson M."/>
            <person name="Priest M."/>
            <person name="Roberts A."/>
            <person name="Saif S."/>
            <person name="Shea T."/>
            <person name="Sisk P."/>
            <person name="Sykes S."/>
            <person name="Wortman J."/>
            <person name="Nusbaum C."/>
            <person name="Birren B."/>
        </authorList>
    </citation>
    <scope>NUCLEOTIDE SEQUENCE [LARGE SCALE GENOMIC DNA]</scope>
    <source>
        <strain evidence="1">CCUG 10230</strain>
    </source>
</reference>